<sequence length="413" mass="47259">MQSLPADSARTYSSRYSMTSAPPQTIKNYDEVTSLEYGLVKVPYELLNRKYRTTLKRLTRSKYVLSGICTDVLKGLPPVNEPIPMSKVADKLQLLAKKLHEFNTIFTESVNGEIESAKALQKRTEYLNKAINGNEQDMDFYSRQRVFRLIIDHLLRVGYFETAQKLAEKAGTEMFSNHEIFVVAKQVEESLKQKDLSVCLQWIADNRSKLHRLNSSFETEVHVQYAMELAKVGKRKEALEYVQKNFCALSGSQWAGNVMTLMTIIGAGHDFPGESYRKLASDDRWADLIEMFRVENARIFNISEQSSFSVALQLGLAAHKTPHCREDKNSRCIVCRELSDLAEGLPYSHISISRLICPYKGELINESNVPMMLPNGQIYCENAIHELSQEDEVYDPKAKKFFNLREVKRVFIL</sequence>
<protein>
    <submittedName>
        <fullName evidence="2">Macrophage erythroblast attacher</fullName>
    </submittedName>
</protein>
<organism evidence="1 2">
    <name type="scientific">Panagrolaimus sp. JU765</name>
    <dbReference type="NCBI Taxonomy" id="591449"/>
    <lineage>
        <taxon>Eukaryota</taxon>
        <taxon>Metazoa</taxon>
        <taxon>Ecdysozoa</taxon>
        <taxon>Nematoda</taxon>
        <taxon>Chromadorea</taxon>
        <taxon>Rhabditida</taxon>
        <taxon>Tylenchina</taxon>
        <taxon>Panagrolaimomorpha</taxon>
        <taxon>Panagrolaimoidea</taxon>
        <taxon>Panagrolaimidae</taxon>
        <taxon>Panagrolaimus</taxon>
    </lineage>
</organism>
<accession>A0AC34QM07</accession>
<proteinExistence type="predicted"/>
<dbReference type="Proteomes" id="UP000887576">
    <property type="component" value="Unplaced"/>
</dbReference>
<reference evidence="2" key="1">
    <citation type="submission" date="2022-11" db="UniProtKB">
        <authorList>
            <consortium name="WormBaseParasite"/>
        </authorList>
    </citation>
    <scope>IDENTIFICATION</scope>
</reference>
<evidence type="ECO:0000313" key="1">
    <source>
        <dbReference type="Proteomes" id="UP000887576"/>
    </source>
</evidence>
<dbReference type="WBParaSite" id="JU765_v2.g17627.t1">
    <property type="protein sequence ID" value="JU765_v2.g17627.t1"/>
    <property type="gene ID" value="JU765_v2.g17627"/>
</dbReference>
<evidence type="ECO:0000313" key="2">
    <source>
        <dbReference type="WBParaSite" id="JU765_v2.g17627.t1"/>
    </source>
</evidence>
<name>A0AC34QM07_9BILA</name>